<evidence type="ECO:0000313" key="3">
    <source>
        <dbReference type="EMBL" id="NML42507.1"/>
    </source>
</evidence>
<dbReference type="Pfam" id="PF08378">
    <property type="entry name" value="NERD"/>
    <property type="match status" value="1"/>
</dbReference>
<evidence type="ECO:0000259" key="1">
    <source>
        <dbReference type="Pfam" id="PF08378"/>
    </source>
</evidence>
<dbReference type="Proteomes" id="UP000541185">
    <property type="component" value="Unassembled WGS sequence"/>
</dbReference>
<organism evidence="3 4">
    <name type="scientific">Ramlibacter agri</name>
    <dbReference type="NCBI Taxonomy" id="2728837"/>
    <lineage>
        <taxon>Bacteria</taxon>
        <taxon>Pseudomonadati</taxon>
        <taxon>Pseudomonadota</taxon>
        <taxon>Betaproteobacteria</taxon>
        <taxon>Burkholderiales</taxon>
        <taxon>Comamonadaceae</taxon>
        <taxon>Ramlibacter</taxon>
    </lineage>
</organism>
<dbReference type="InterPro" id="IPR000212">
    <property type="entry name" value="DNA_helicase_UvrD/REP"/>
</dbReference>
<dbReference type="Pfam" id="PF13245">
    <property type="entry name" value="AAA_19"/>
    <property type="match status" value="1"/>
</dbReference>
<dbReference type="SUPFAM" id="SSF52540">
    <property type="entry name" value="P-loop containing nucleoside triphosphate hydrolases"/>
    <property type="match status" value="1"/>
</dbReference>
<dbReference type="GO" id="GO:0005524">
    <property type="term" value="F:ATP binding"/>
    <property type="evidence" value="ECO:0007669"/>
    <property type="project" value="InterPro"/>
</dbReference>
<protein>
    <submittedName>
        <fullName evidence="3">AAA family ATPase</fullName>
    </submittedName>
</protein>
<accession>A0A848GWK1</accession>
<dbReference type="GO" id="GO:0003677">
    <property type="term" value="F:DNA binding"/>
    <property type="evidence" value="ECO:0007669"/>
    <property type="project" value="InterPro"/>
</dbReference>
<comment type="caution">
    <text evidence="3">The sequence shown here is derived from an EMBL/GenBank/DDBJ whole genome shotgun (WGS) entry which is preliminary data.</text>
</comment>
<dbReference type="Gene3D" id="3.40.50.300">
    <property type="entry name" value="P-loop containing nucleotide triphosphate hydrolases"/>
    <property type="match status" value="2"/>
</dbReference>
<dbReference type="InterPro" id="IPR027785">
    <property type="entry name" value="UvrD-like_helicase_C"/>
</dbReference>
<feature type="domain" description="NERD" evidence="1">
    <location>
        <begin position="17"/>
        <end position="120"/>
    </location>
</feature>
<proteinExistence type="predicted"/>
<dbReference type="Pfam" id="PF13538">
    <property type="entry name" value="UvrD_C_2"/>
    <property type="match status" value="1"/>
</dbReference>
<dbReference type="GO" id="GO:0003678">
    <property type="term" value="F:DNA helicase activity"/>
    <property type="evidence" value="ECO:0007669"/>
    <property type="project" value="InterPro"/>
</dbReference>
<reference evidence="3 4" key="1">
    <citation type="submission" date="2020-04" db="EMBL/GenBank/DDBJ databases">
        <title>Ramlibacter sp. G-1-2-2 isolated from soil.</title>
        <authorList>
            <person name="Dahal R.H."/>
        </authorList>
    </citation>
    <scope>NUCLEOTIDE SEQUENCE [LARGE SCALE GENOMIC DNA]</scope>
    <source>
        <strain evidence="3 4">G-1-2-2</strain>
    </source>
</reference>
<dbReference type="RefSeq" id="WP_169416714.1">
    <property type="nucleotide sequence ID" value="NZ_JABBFX010000001.1"/>
</dbReference>
<dbReference type="AlphaFoldDB" id="A0A848GWK1"/>
<sequence length="542" mass="58817">MAVLHPTLHARSALTAGAYRELDVLRELEDGLPGGWDVFHNLDWASVFNGRPQVGEVDIAVVSPGGFLLLVEVKAGAIDEQDRGLVKRYGNETSDIGAQLRRNHAALLSRLKDASLRDVRAGTLLVLPDHHLQAPVLAHTPEGIVDAAAWAQLCARVQQLVPWQAVGDEARGRLLDFLANRFHVVPDVSVQVGQVQRASAALASGLATWVPSVQHDSGLYVVDATAGSGKTQLALALLRDAHAARQRSAYVCFNRPLADHMARIAPSSCVVTTFHELAVEHARRQGEEPDFRQPGIHERLASSFADDAATAQARWDLLVVDEHQDFDPAWVQALLGLLAPQGRAYVMGDPAQQVYARDGFALPDAVAIRCMDNFRSPRKVVEAINMLRLAPQAVQARSPFAGDVPGFHTHAPGAGLRATEDCIRQLLGQGMQPEQIAVISFAGLQNSAVLKAEALAGLRTRRFRGEYDKAGNALFTQGDLLAETVYRFKGQSAPVVVLCEVEFAELGEKELRKLFVGFTRAQFRVECVLSEPAAQLLMARAG</sequence>
<keyword evidence="4" id="KW-1185">Reference proteome</keyword>
<gene>
    <name evidence="3" type="ORF">HHL11_02020</name>
</gene>
<dbReference type="InterPro" id="IPR027417">
    <property type="entry name" value="P-loop_NTPase"/>
</dbReference>
<dbReference type="EMBL" id="JABBFX010000001">
    <property type="protein sequence ID" value="NML42507.1"/>
    <property type="molecule type" value="Genomic_DNA"/>
</dbReference>
<feature type="domain" description="UvrD-like helicase C-terminal" evidence="2">
    <location>
        <begin position="481"/>
        <end position="522"/>
    </location>
</feature>
<evidence type="ECO:0000313" key="4">
    <source>
        <dbReference type="Proteomes" id="UP000541185"/>
    </source>
</evidence>
<name>A0A848GWK1_9BURK</name>
<evidence type="ECO:0000259" key="2">
    <source>
        <dbReference type="Pfam" id="PF13538"/>
    </source>
</evidence>
<dbReference type="InterPro" id="IPR011528">
    <property type="entry name" value="NERD"/>
</dbReference>
<dbReference type="PANTHER" id="PTHR11070">
    <property type="entry name" value="UVRD / RECB / PCRA DNA HELICASE FAMILY MEMBER"/>
    <property type="match status" value="1"/>
</dbReference>